<keyword evidence="3" id="KW-1185">Reference proteome</keyword>
<keyword evidence="1" id="KW-0472">Membrane</keyword>
<comment type="caution">
    <text evidence="2">The sequence shown here is derived from an EMBL/GenBank/DDBJ whole genome shotgun (WGS) entry which is preliminary data.</text>
</comment>
<proteinExistence type="predicted"/>
<evidence type="ECO:0000313" key="2">
    <source>
        <dbReference type="EMBL" id="GAA5530423.1"/>
    </source>
</evidence>
<dbReference type="RefSeq" id="WP_345724017.1">
    <property type="nucleotide sequence ID" value="NZ_BAABRU010000018.1"/>
</dbReference>
<protein>
    <submittedName>
        <fullName evidence="2">Uncharacterized protein</fullName>
    </submittedName>
</protein>
<organism evidence="2 3">
    <name type="scientific">Herpetosiphon gulosus</name>
    <dbReference type="NCBI Taxonomy" id="1973496"/>
    <lineage>
        <taxon>Bacteria</taxon>
        <taxon>Bacillati</taxon>
        <taxon>Chloroflexota</taxon>
        <taxon>Chloroflexia</taxon>
        <taxon>Herpetosiphonales</taxon>
        <taxon>Herpetosiphonaceae</taxon>
        <taxon>Herpetosiphon</taxon>
    </lineage>
</organism>
<gene>
    <name evidence="2" type="ORF">Hgul01_04242</name>
</gene>
<accession>A0ABP9X768</accession>
<sequence>MANRNRKSTDSTKTTAVERVDIDRSYKFMIMTSFILNIVLIIGLGVLAIALFGYKTGLAPLKPTIAKLTDTIDGLSNATIKASVPLNEQLPITLQVPVSQNTNVRITQAVPLQVPADITLPGVGYLKASVALNLPEGLELPVYLSLTIPLQASVPVSLTVPVNIPLKDTELGPQFRSLGELVQPLADLVNGEPTEQ</sequence>
<feature type="transmembrane region" description="Helical" evidence="1">
    <location>
        <begin position="34"/>
        <end position="54"/>
    </location>
</feature>
<reference evidence="2 3" key="1">
    <citation type="submission" date="2024-02" db="EMBL/GenBank/DDBJ databases">
        <title>Herpetosiphon gulosus NBRC 112829.</title>
        <authorList>
            <person name="Ichikawa N."/>
            <person name="Katano-Makiyama Y."/>
            <person name="Hidaka K."/>
        </authorList>
    </citation>
    <scope>NUCLEOTIDE SEQUENCE [LARGE SCALE GENOMIC DNA]</scope>
    <source>
        <strain evidence="2 3">NBRC 112829</strain>
    </source>
</reference>
<keyword evidence="1" id="KW-1133">Transmembrane helix</keyword>
<name>A0ABP9X768_9CHLR</name>
<evidence type="ECO:0000313" key="3">
    <source>
        <dbReference type="Proteomes" id="UP001428290"/>
    </source>
</evidence>
<dbReference type="Proteomes" id="UP001428290">
    <property type="component" value="Unassembled WGS sequence"/>
</dbReference>
<keyword evidence="1" id="KW-0812">Transmembrane</keyword>
<dbReference type="EMBL" id="BAABRU010000018">
    <property type="protein sequence ID" value="GAA5530423.1"/>
    <property type="molecule type" value="Genomic_DNA"/>
</dbReference>
<evidence type="ECO:0000256" key="1">
    <source>
        <dbReference type="SAM" id="Phobius"/>
    </source>
</evidence>